<dbReference type="PRINTS" id="PR00598">
    <property type="entry name" value="HTHMARR"/>
</dbReference>
<dbReference type="InterPro" id="IPR011991">
    <property type="entry name" value="ArsR-like_HTH"/>
</dbReference>
<dbReference type="InterPro" id="IPR000485">
    <property type="entry name" value="AsnC-type_HTH_dom"/>
</dbReference>
<dbReference type="RefSeq" id="WP_036680385.1">
    <property type="nucleotide sequence ID" value="NZ_FYEP01000009.1"/>
</dbReference>
<evidence type="ECO:0000313" key="6">
    <source>
        <dbReference type="Proteomes" id="UP000028123"/>
    </source>
</evidence>
<name>A0A081P5J5_9BACL</name>
<evidence type="ECO:0000313" key="5">
    <source>
        <dbReference type="EMBL" id="KEQ25968.1"/>
    </source>
</evidence>
<dbReference type="AlphaFoldDB" id="A0A081P5J5"/>
<dbReference type="CDD" id="cd00090">
    <property type="entry name" value="HTH_ARSR"/>
    <property type="match status" value="1"/>
</dbReference>
<dbReference type="PRINTS" id="PR00033">
    <property type="entry name" value="HTHASNC"/>
</dbReference>
<dbReference type="Pfam" id="PF01047">
    <property type="entry name" value="MarR"/>
    <property type="match status" value="1"/>
</dbReference>
<reference evidence="5 6" key="1">
    <citation type="submission" date="2014-06" db="EMBL/GenBank/DDBJ databases">
        <title>Draft genome sequence of Paenibacillus sp. MSt1.</title>
        <authorList>
            <person name="Aw Y.K."/>
            <person name="Ong K.S."/>
            <person name="Gan H.M."/>
            <person name="Lee S.M."/>
        </authorList>
    </citation>
    <scope>NUCLEOTIDE SEQUENCE [LARGE SCALE GENOMIC DNA]</scope>
    <source>
        <strain evidence="5 6">MSt1</strain>
    </source>
</reference>
<evidence type="ECO:0000256" key="3">
    <source>
        <dbReference type="ARBA" id="ARBA00023163"/>
    </source>
</evidence>
<sequence>MNEELIRYVKEINKAEYDTNVMLTLEYTALVDETITDKQLVVLGMVHEHGRLNTGEIADKMGITPSAVSQFLGKLEKAGYIKRSINLSNRREIIVELARRGTEYMARNEKIERSIIERYYSKLGMDDILTLRNIVLKLKAIVEEEQAKGK</sequence>
<keyword evidence="1" id="KW-0805">Transcription regulation</keyword>
<organism evidence="5 6">
    <name type="scientific">Paenibacillus tyrfis</name>
    <dbReference type="NCBI Taxonomy" id="1501230"/>
    <lineage>
        <taxon>Bacteria</taxon>
        <taxon>Bacillati</taxon>
        <taxon>Bacillota</taxon>
        <taxon>Bacilli</taxon>
        <taxon>Bacillales</taxon>
        <taxon>Paenibacillaceae</taxon>
        <taxon>Paenibacillus</taxon>
    </lineage>
</organism>
<evidence type="ECO:0000256" key="1">
    <source>
        <dbReference type="ARBA" id="ARBA00023015"/>
    </source>
</evidence>
<dbReference type="eggNOG" id="COG1846">
    <property type="taxonomic scope" value="Bacteria"/>
</dbReference>
<keyword evidence="6" id="KW-1185">Reference proteome</keyword>
<keyword evidence="2" id="KW-0238">DNA-binding</keyword>
<dbReference type="PANTHER" id="PTHR42756">
    <property type="entry name" value="TRANSCRIPTIONAL REGULATOR, MARR"/>
    <property type="match status" value="1"/>
</dbReference>
<gene>
    <name evidence="5" type="ORF">ET33_35860</name>
</gene>
<dbReference type="GO" id="GO:0003700">
    <property type="term" value="F:DNA-binding transcription factor activity"/>
    <property type="evidence" value="ECO:0007669"/>
    <property type="project" value="InterPro"/>
</dbReference>
<dbReference type="PROSITE" id="PS50995">
    <property type="entry name" value="HTH_MARR_2"/>
    <property type="match status" value="1"/>
</dbReference>
<feature type="domain" description="HTH marR-type" evidence="4">
    <location>
        <begin position="1"/>
        <end position="140"/>
    </location>
</feature>
<evidence type="ECO:0000256" key="2">
    <source>
        <dbReference type="ARBA" id="ARBA00023125"/>
    </source>
</evidence>
<dbReference type="SMART" id="SM00347">
    <property type="entry name" value="HTH_MARR"/>
    <property type="match status" value="1"/>
</dbReference>
<dbReference type="SUPFAM" id="SSF46785">
    <property type="entry name" value="Winged helix' DNA-binding domain"/>
    <property type="match status" value="1"/>
</dbReference>
<dbReference type="GO" id="GO:0043565">
    <property type="term" value="F:sequence-specific DNA binding"/>
    <property type="evidence" value="ECO:0007669"/>
    <property type="project" value="InterPro"/>
</dbReference>
<dbReference type="PANTHER" id="PTHR42756:SF1">
    <property type="entry name" value="TRANSCRIPTIONAL REPRESSOR OF EMRAB OPERON"/>
    <property type="match status" value="1"/>
</dbReference>
<dbReference type="EMBL" id="JNVM01000008">
    <property type="protein sequence ID" value="KEQ25968.1"/>
    <property type="molecule type" value="Genomic_DNA"/>
</dbReference>
<dbReference type="Proteomes" id="UP000028123">
    <property type="component" value="Unassembled WGS sequence"/>
</dbReference>
<dbReference type="InterPro" id="IPR036388">
    <property type="entry name" value="WH-like_DNA-bd_sf"/>
</dbReference>
<dbReference type="Gene3D" id="1.10.10.10">
    <property type="entry name" value="Winged helix-like DNA-binding domain superfamily/Winged helix DNA-binding domain"/>
    <property type="match status" value="1"/>
</dbReference>
<proteinExistence type="predicted"/>
<dbReference type="InterPro" id="IPR036390">
    <property type="entry name" value="WH_DNA-bd_sf"/>
</dbReference>
<keyword evidence="3" id="KW-0804">Transcription</keyword>
<protein>
    <submittedName>
        <fullName evidence="5">MarR family transcriptional regulator</fullName>
    </submittedName>
</protein>
<accession>A0A081P5J5</accession>
<evidence type="ECO:0000259" key="4">
    <source>
        <dbReference type="PROSITE" id="PS50995"/>
    </source>
</evidence>
<comment type="caution">
    <text evidence="5">The sequence shown here is derived from an EMBL/GenBank/DDBJ whole genome shotgun (WGS) entry which is preliminary data.</text>
</comment>
<dbReference type="InterPro" id="IPR000835">
    <property type="entry name" value="HTH_MarR-typ"/>
</dbReference>
<dbReference type="OrthoDB" id="2355600at2"/>